<dbReference type="Pfam" id="PF14611">
    <property type="entry name" value="KH_SLS1_1"/>
    <property type="match status" value="1"/>
</dbReference>
<reference evidence="5 6" key="1">
    <citation type="journal article" date="2023" name="Elife">
        <title>Identification of key yeast species and microbe-microbe interactions impacting larval growth of Drosophila in the wild.</title>
        <authorList>
            <person name="Mure A."/>
            <person name="Sugiura Y."/>
            <person name="Maeda R."/>
            <person name="Honda K."/>
            <person name="Sakurai N."/>
            <person name="Takahashi Y."/>
            <person name="Watada M."/>
            <person name="Katoh T."/>
            <person name="Gotoh A."/>
            <person name="Gotoh Y."/>
            <person name="Taniguchi I."/>
            <person name="Nakamura K."/>
            <person name="Hayashi T."/>
            <person name="Katayama T."/>
            <person name="Uemura T."/>
            <person name="Hattori Y."/>
        </authorList>
    </citation>
    <scope>NUCLEOTIDE SEQUENCE [LARGE SCALE GENOMIC DNA]</scope>
    <source>
        <strain evidence="5 6">KH-74</strain>
    </source>
</reference>
<dbReference type="InterPro" id="IPR048400">
    <property type="entry name" value="SLS1_N"/>
</dbReference>
<dbReference type="Pfam" id="PF20778">
    <property type="entry name" value="SLS1_C"/>
    <property type="match status" value="1"/>
</dbReference>
<feature type="domain" description="SLS1 N-terminal" evidence="3">
    <location>
        <begin position="130"/>
        <end position="208"/>
    </location>
</feature>
<gene>
    <name evidence="5" type="ORF">DAKH74_057580</name>
</gene>
<dbReference type="InterPro" id="IPR048401">
    <property type="entry name" value="SLS1_C"/>
</dbReference>
<sequence length="669" mass="75552">MNKQRLVQLARWYSNATRGKKLKPTKANIVVLSPKEAGLLGNKQNKWMQRNRNSKPGPGSLLEGIEIEYSDSLIARARASARAAKDADKGSAENSGNTTDAASTSGVLPDSASDPDLFSEGEKLLKFSKHASMDQLFQTIESLKPALKTISLENYEKLERQLTDAFTIKQLRAYTNKMDQAHRSITSSRLVKHKLINQLVTKLWDCTVSHTLANMETKTIKLSKRHSKLLLLTQNGKILRNLTRLDSKLALQLNLSQNELKITSTPAILKFIEISLNNILKNVSTSEWNPPIKVPEEQLNLITRIAGVDITENEIAAFGFKRIELAKRLVRWIALKDDTQFKSTILEEWRSTGASDIKWFPFSDMECLDWLSKNGSWGRQQQVELVNTEKEMEALNMSEIVTEEQIDKLYDYFRTQVSENKHNITSDVSSITSISLGAVLENANKSQHIFQPCASSMSEKILNLPADVDVNGTEDINNEPSYYVEITFAPSPQSPTDAPPIKMLVELDDNNNVIFETAQCLAMLSSKECLIQTPEAAHDYKITHDEISDVFEYDDEGMLLYQPDAKDFLDSFMYNPNNLYEDSIGNVTINMPLSSAGNTSVEYEFVSMNHHAIKRLRYMDKYSVQYSNVTGRNLGGNYTQIEFSDDTLTNKLLDRAEFSKFIKDIMAFS</sequence>
<feature type="region of interest" description="Disordered" evidence="1">
    <location>
        <begin position="85"/>
        <end position="113"/>
    </location>
</feature>
<feature type="compositionally biased region" description="Polar residues" evidence="1">
    <location>
        <begin position="93"/>
        <end position="106"/>
    </location>
</feature>
<evidence type="ECO:0000259" key="3">
    <source>
        <dbReference type="Pfam" id="PF20776"/>
    </source>
</evidence>
<dbReference type="AlphaFoldDB" id="A0AAV5SAD5"/>
<dbReference type="InterPro" id="IPR032741">
    <property type="entry name" value="Sls1_KH-1"/>
</dbReference>
<dbReference type="Pfam" id="PF20776">
    <property type="entry name" value="SLS1_N"/>
    <property type="match status" value="1"/>
</dbReference>
<feature type="domain" description="SLS1 C-terminal" evidence="4">
    <location>
        <begin position="366"/>
        <end position="667"/>
    </location>
</feature>
<evidence type="ECO:0000259" key="4">
    <source>
        <dbReference type="Pfam" id="PF20778"/>
    </source>
</evidence>
<feature type="domain" description="SLS1 first KH" evidence="2">
    <location>
        <begin position="219"/>
        <end position="283"/>
    </location>
</feature>
<keyword evidence="6" id="KW-1185">Reference proteome</keyword>
<evidence type="ECO:0000313" key="6">
    <source>
        <dbReference type="Proteomes" id="UP001377567"/>
    </source>
</evidence>
<proteinExistence type="predicted"/>
<dbReference type="EMBL" id="BTGD01000025">
    <property type="protein sequence ID" value="GMM59141.1"/>
    <property type="molecule type" value="Genomic_DNA"/>
</dbReference>
<evidence type="ECO:0000313" key="5">
    <source>
        <dbReference type="EMBL" id="GMM59141.1"/>
    </source>
</evidence>
<organism evidence="5 6">
    <name type="scientific">Maudiozyma humilis</name>
    <name type="common">Sour dough yeast</name>
    <name type="synonym">Kazachstania humilis</name>
    <dbReference type="NCBI Taxonomy" id="51915"/>
    <lineage>
        <taxon>Eukaryota</taxon>
        <taxon>Fungi</taxon>
        <taxon>Dikarya</taxon>
        <taxon>Ascomycota</taxon>
        <taxon>Saccharomycotina</taxon>
        <taxon>Saccharomycetes</taxon>
        <taxon>Saccharomycetales</taxon>
        <taxon>Saccharomycetaceae</taxon>
        <taxon>Maudiozyma</taxon>
    </lineage>
</organism>
<dbReference type="Proteomes" id="UP001377567">
    <property type="component" value="Unassembled WGS sequence"/>
</dbReference>
<name>A0AAV5SAD5_MAUHU</name>
<comment type="caution">
    <text evidence="5">The sequence shown here is derived from an EMBL/GenBank/DDBJ whole genome shotgun (WGS) entry which is preliminary data.</text>
</comment>
<protein>
    <submittedName>
        <fullName evidence="5">Sls1 protein</fullName>
    </submittedName>
</protein>
<dbReference type="GO" id="GO:0005743">
    <property type="term" value="C:mitochondrial inner membrane"/>
    <property type="evidence" value="ECO:0007669"/>
    <property type="project" value="InterPro"/>
</dbReference>
<evidence type="ECO:0000256" key="1">
    <source>
        <dbReference type="SAM" id="MobiDB-lite"/>
    </source>
</evidence>
<accession>A0AAV5SAD5</accession>
<evidence type="ECO:0000259" key="2">
    <source>
        <dbReference type="Pfam" id="PF14611"/>
    </source>
</evidence>